<proteinExistence type="predicted"/>
<dbReference type="EMBL" id="ML213628">
    <property type="protein sequence ID" value="TFK34802.1"/>
    <property type="molecule type" value="Genomic_DNA"/>
</dbReference>
<keyword evidence="2" id="KW-0472">Membrane</keyword>
<dbReference type="Proteomes" id="UP000308652">
    <property type="component" value="Unassembled WGS sequence"/>
</dbReference>
<evidence type="ECO:0000313" key="4">
    <source>
        <dbReference type="Proteomes" id="UP000308652"/>
    </source>
</evidence>
<name>A0A5C3LPW6_9AGAR</name>
<protein>
    <submittedName>
        <fullName evidence="3">Uncharacterized protein</fullName>
    </submittedName>
</protein>
<evidence type="ECO:0000256" key="1">
    <source>
        <dbReference type="SAM" id="MobiDB-lite"/>
    </source>
</evidence>
<keyword evidence="2" id="KW-0812">Transmembrane</keyword>
<sequence length="99" mass="11180">MDSSTGIVQHVQQCWYYVKMIAPPVSMAPLKTYPPIEVYHHFVLIFLMSTIAIQQCSVLCIKKTTTDSNSSSRCSERRSESRVLGRSFHFQRPGGGGRN</sequence>
<keyword evidence="2" id="KW-1133">Transmembrane helix</keyword>
<organism evidence="3 4">
    <name type="scientific">Crucibulum laeve</name>
    <dbReference type="NCBI Taxonomy" id="68775"/>
    <lineage>
        <taxon>Eukaryota</taxon>
        <taxon>Fungi</taxon>
        <taxon>Dikarya</taxon>
        <taxon>Basidiomycota</taxon>
        <taxon>Agaricomycotina</taxon>
        <taxon>Agaricomycetes</taxon>
        <taxon>Agaricomycetidae</taxon>
        <taxon>Agaricales</taxon>
        <taxon>Agaricineae</taxon>
        <taxon>Nidulariaceae</taxon>
        <taxon>Crucibulum</taxon>
    </lineage>
</organism>
<feature type="compositionally biased region" description="Basic and acidic residues" evidence="1">
    <location>
        <begin position="74"/>
        <end position="83"/>
    </location>
</feature>
<dbReference type="AlphaFoldDB" id="A0A5C3LPW6"/>
<reference evidence="3 4" key="1">
    <citation type="journal article" date="2019" name="Nat. Ecol. Evol.">
        <title>Megaphylogeny resolves global patterns of mushroom evolution.</title>
        <authorList>
            <person name="Varga T."/>
            <person name="Krizsan K."/>
            <person name="Foldi C."/>
            <person name="Dima B."/>
            <person name="Sanchez-Garcia M."/>
            <person name="Sanchez-Ramirez S."/>
            <person name="Szollosi G.J."/>
            <person name="Szarkandi J.G."/>
            <person name="Papp V."/>
            <person name="Albert L."/>
            <person name="Andreopoulos W."/>
            <person name="Angelini C."/>
            <person name="Antonin V."/>
            <person name="Barry K.W."/>
            <person name="Bougher N.L."/>
            <person name="Buchanan P."/>
            <person name="Buyck B."/>
            <person name="Bense V."/>
            <person name="Catcheside P."/>
            <person name="Chovatia M."/>
            <person name="Cooper J."/>
            <person name="Damon W."/>
            <person name="Desjardin D."/>
            <person name="Finy P."/>
            <person name="Geml J."/>
            <person name="Haridas S."/>
            <person name="Hughes K."/>
            <person name="Justo A."/>
            <person name="Karasinski D."/>
            <person name="Kautmanova I."/>
            <person name="Kiss B."/>
            <person name="Kocsube S."/>
            <person name="Kotiranta H."/>
            <person name="LaButti K.M."/>
            <person name="Lechner B.E."/>
            <person name="Liimatainen K."/>
            <person name="Lipzen A."/>
            <person name="Lukacs Z."/>
            <person name="Mihaltcheva S."/>
            <person name="Morgado L.N."/>
            <person name="Niskanen T."/>
            <person name="Noordeloos M.E."/>
            <person name="Ohm R.A."/>
            <person name="Ortiz-Santana B."/>
            <person name="Ovrebo C."/>
            <person name="Racz N."/>
            <person name="Riley R."/>
            <person name="Savchenko A."/>
            <person name="Shiryaev A."/>
            <person name="Soop K."/>
            <person name="Spirin V."/>
            <person name="Szebenyi C."/>
            <person name="Tomsovsky M."/>
            <person name="Tulloss R.E."/>
            <person name="Uehling J."/>
            <person name="Grigoriev I.V."/>
            <person name="Vagvolgyi C."/>
            <person name="Papp T."/>
            <person name="Martin F.M."/>
            <person name="Miettinen O."/>
            <person name="Hibbett D.S."/>
            <person name="Nagy L.G."/>
        </authorList>
    </citation>
    <scope>NUCLEOTIDE SEQUENCE [LARGE SCALE GENOMIC DNA]</scope>
    <source>
        <strain evidence="3 4">CBS 166.37</strain>
    </source>
</reference>
<gene>
    <name evidence="3" type="ORF">BDQ12DRAFT_689247</name>
</gene>
<feature type="region of interest" description="Disordered" evidence="1">
    <location>
        <begin position="65"/>
        <end position="99"/>
    </location>
</feature>
<accession>A0A5C3LPW6</accession>
<keyword evidence="4" id="KW-1185">Reference proteome</keyword>
<evidence type="ECO:0000313" key="3">
    <source>
        <dbReference type="EMBL" id="TFK34802.1"/>
    </source>
</evidence>
<feature type="transmembrane region" description="Helical" evidence="2">
    <location>
        <begin position="38"/>
        <end position="61"/>
    </location>
</feature>
<evidence type="ECO:0000256" key="2">
    <source>
        <dbReference type="SAM" id="Phobius"/>
    </source>
</evidence>